<feature type="compositionally biased region" description="Low complexity" evidence="1">
    <location>
        <begin position="817"/>
        <end position="827"/>
    </location>
</feature>
<feature type="compositionally biased region" description="Polar residues" evidence="1">
    <location>
        <begin position="410"/>
        <end position="419"/>
    </location>
</feature>
<evidence type="ECO:0000313" key="3">
    <source>
        <dbReference type="EMBL" id="KAI0294232.1"/>
    </source>
</evidence>
<feature type="region of interest" description="Disordered" evidence="1">
    <location>
        <begin position="366"/>
        <end position="475"/>
    </location>
</feature>
<feature type="compositionally biased region" description="Polar residues" evidence="1">
    <location>
        <begin position="438"/>
        <end position="447"/>
    </location>
</feature>
<feature type="region of interest" description="Disordered" evidence="1">
    <location>
        <begin position="662"/>
        <end position="915"/>
    </location>
</feature>
<dbReference type="InterPro" id="IPR053060">
    <property type="entry name" value="Cytokinesis_Signaling_Reg"/>
</dbReference>
<feature type="compositionally biased region" description="Polar residues" evidence="1">
    <location>
        <begin position="508"/>
        <end position="525"/>
    </location>
</feature>
<feature type="region of interest" description="Disordered" evidence="1">
    <location>
        <begin position="983"/>
        <end position="1013"/>
    </location>
</feature>
<feature type="compositionally biased region" description="Polar residues" evidence="1">
    <location>
        <begin position="461"/>
        <end position="473"/>
    </location>
</feature>
<dbReference type="GO" id="GO:0000917">
    <property type="term" value="P:division septum assembly"/>
    <property type="evidence" value="ECO:0007669"/>
    <property type="project" value="TreeGrafter"/>
</dbReference>
<feature type="region of interest" description="Disordered" evidence="1">
    <location>
        <begin position="612"/>
        <end position="642"/>
    </location>
</feature>
<dbReference type="InterPro" id="IPR011022">
    <property type="entry name" value="Arrestin_C-like"/>
</dbReference>
<comment type="caution">
    <text evidence="3">The sequence shown here is derived from an EMBL/GenBank/DDBJ whole genome shotgun (WGS) entry which is preliminary data.</text>
</comment>
<dbReference type="InterPro" id="IPR014752">
    <property type="entry name" value="Arrestin-like_C"/>
</dbReference>
<evidence type="ECO:0000256" key="1">
    <source>
        <dbReference type="SAM" id="MobiDB-lite"/>
    </source>
</evidence>
<dbReference type="Pfam" id="PF02752">
    <property type="entry name" value="Arrestin_C"/>
    <property type="match status" value="1"/>
</dbReference>
<dbReference type="Gene3D" id="2.60.40.640">
    <property type="match status" value="1"/>
</dbReference>
<feature type="compositionally biased region" description="Basic and acidic residues" evidence="1">
    <location>
        <begin position="718"/>
        <end position="734"/>
    </location>
</feature>
<feature type="compositionally biased region" description="Pro residues" evidence="1">
    <location>
        <begin position="991"/>
        <end position="1013"/>
    </location>
</feature>
<evidence type="ECO:0000313" key="4">
    <source>
        <dbReference type="Proteomes" id="UP001203297"/>
    </source>
</evidence>
<dbReference type="SUPFAM" id="SSF81296">
    <property type="entry name" value="E set domains"/>
    <property type="match status" value="1"/>
</dbReference>
<gene>
    <name evidence="3" type="ORF">B0F90DRAFT_1670544</name>
</gene>
<feature type="compositionally biased region" description="Polar residues" evidence="1">
    <location>
        <begin position="380"/>
        <end position="391"/>
    </location>
</feature>
<feature type="region of interest" description="Disordered" evidence="1">
    <location>
        <begin position="560"/>
        <end position="594"/>
    </location>
</feature>
<organism evidence="3 4">
    <name type="scientific">Multifurca ochricompacta</name>
    <dbReference type="NCBI Taxonomy" id="376703"/>
    <lineage>
        <taxon>Eukaryota</taxon>
        <taxon>Fungi</taxon>
        <taxon>Dikarya</taxon>
        <taxon>Basidiomycota</taxon>
        <taxon>Agaricomycotina</taxon>
        <taxon>Agaricomycetes</taxon>
        <taxon>Russulales</taxon>
        <taxon>Russulaceae</taxon>
        <taxon>Multifurca</taxon>
    </lineage>
</organism>
<accession>A0AAD4QKH7</accession>
<dbReference type="Proteomes" id="UP001203297">
    <property type="component" value="Unassembled WGS sequence"/>
</dbReference>
<dbReference type="PANTHER" id="PTHR36419:SF1">
    <property type="entry name" value="RHO1 GEF LOCALIZING PROTEIN 1"/>
    <property type="match status" value="1"/>
</dbReference>
<dbReference type="PANTHER" id="PTHR36419">
    <property type="entry name" value="ARRESTIN FAMILY PROTEIN 1"/>
    <property type="match status" value="1"/>
</dbReference>
<feature type="compositionally biased region" description="Pro residues" evidence="1">
    <location>
        <begin position="877"/>
        <end position="894"/>
    </location>
</feature>
<dbReference type="EMBL" id="WTXG01000078">
    <property type="protein sequence ID" value="KAI0294232.1"/>
    <property type="molecule type" value="Genomic_DNA"/>
</dbReference>
<feature type="compositionally biased region" description="Pro residues" evidence="1">
    <location>
        <begin position="785"/>
        <end position="795"/>
    </location>
</feature>
<feature type="compositionally biased region" description="Pro residues" evidence="1">
    <location>
        <begin position="744"/>
        <end position="756"/>
    </location>
</feature>
<dbReference type="GO" id="GO:0000935">
    <property type="term" value="C:division septum"/>
    <property type="evidence" value="ECO:0007669"/>
    <property type="project" value="TreeGrafter"/>
</dbReference>
<dbReference type="AlphaFoldDB" id="A0AAD4QKH7"/>
<feature type="compositionally biased region" description="Low complexity" evidence="1">
    <location>
        <begin position="614"/>
        <end position="633"/>
    </location>
</feature>
<protein>
    <recommendedName>
        <fullName evidence="2">Arrestin C-terminal-like domain-containing protein</fullName>
    </recommendedName>
</protein>
<keyword evidence="4" id="KW-1185">Reference proteome</keyword>
<evidence type="ECO:0000259" key="2">
    <source>
        <dbReference type="SMART" id="SM01017"/>
    </source>
</evidence>
<dbReference type="SMART" id="SM01017">
    <property type="entry name" value="Arrestin_C"/>
    <property type="match status" value="1"/>
</dbReference>
<dbReference type="InterPro" id="IPR014756">
    <property type="entry name" value="Ig_E-set"/>
</dbReference>
<feature type="domain" description="Arrestin C-terminal-like" evidence="2">
    <location>
        <begin position="173"/>
        <end position="313"/>
    </location>
</feature>
<feature type="compositionally biased region" description="Basic and acidic residues" evidence="1">
    <location>
        <begin position="828"/>
        <end position="840"/>
    </location>
</feature>
<feature type="compositionally biased region" description="Basic and acidic residues" evidence="1">
    <location>
        <begin position="564"/>
        <end position="579"/>
    </location>
</feature>
<sequence>MSQAKLTLRPPPNIDFVQGYPGIPPGAPDRPQAAVKGAIEVRMGPQGVKAKYVRVELRKIETLPGGPQTSFYDFVGQSPINLWQSSEEYSMLHSQDIPFYIRIPESIPPTLALENGAGIKYELVGHVCIQGKAGFFRRNKSITLSSTTPIIIDKHELHSTWPVFQQHESRHLTQDAVMLTVDRSQNCYGPGDRVSVHATIRSDSMHTTILRGFEFTLKETTIFRAGPHVTGKSGAPQVKINIVGEQKVPVNMTMHGGQVHRSELAVIVPQTHTTTTLTSARHIDITYVLVVKALMGTGKPLIMELPVIVSNWPRYVSTEAVRRIGIAPSLSLQQPVVSMNTVPPASARPRTAPSGGQAATVTATSYPYTPEHGQVKDARLTNTLPNDSGASAPSDEMGFIARPSSEGDEPSTQSFPDPNSSSSPRRRSRTGSAVPASNRFTITNMTDNEIADDAPQANAPGPTQTASQPQTPRQKAWLTAEEEKARLYKEAKERVERVQGLDRADSVRSANGYPNQGSPQPSIHSVTPHVDTTLWLTAEEEKVRLFTQAQNNARIVQGYAQDLSDSRASHGRGTSRDSSRSFQQGSPGRPPVISAGAALYSHAMASVNKPGWGTSVSTSSSPASAPTPHTSQPQRLPSSVEEKEMLRRYHDATRAVQRHHEANFGPSDGIMPSQSSSLPHDAATTPYSADLDHSSSPAPDELPPPWVSSAEFSQTEGLSEKERYRIAFEARERAAAGAVQQQPASPPPPVSPPVSPPADYYTATGTPRPDVNGSNPVAAAADGGLPPPWHPPPSPGQAGLPLHLRARSPPVPPSSPGTPGSPRVLSAAEEKALLKAKYEAEMSPSSPPSTPLRQQEHQPPVKALSSPGNSPSEVPKEPPSTPPSTPPALMPRPPAFYIQETAEEDARLQGELANGQSSVSKIAKGASLLATTAALGTLSPGNDTFGLLRPTSPFILGWESVAPRGAGAGTGAGMVATTAAKATPNGFGMAHPPPSSSPPLTPPPLPPKVPLEH</sequence>
<proteinExistence type="predicted"/>
<name>A0AAD4QKH7_9AGAM</name>
<feature type="region of interest" description="Disordered" evidence="1">
    <location>
        <begin position="499"/>
        <end position="526"/>
    </location>
</feature>
<reference evidence="3" key="1">
    <citation type="journal article" date="2022" name="New Phytol.">
        <title>Evolutionary transition to the ectomycorrhizal habit in the genomes of a hyperdiverse lineage of mushroom-forming fungi.</title>
        <authorList>
            <person name="Looney B."/>
            <person name="Miyauchi S."/>
            <person name="Morin E."/>
            <person name="Drula E."/>
            <person name="Courty P.E."/>
            <person name="Kohler A."/>
            <person name="Kuo A."/>
            <person name="LaButti K."/>
            <person name="Pangilinan J."/>
            <person name="Lipzen A."/>
            <person name="Riley R."/>
            <person name="Andreopoulos W."/>
            <person name="He G."/>
            <person name="Johnson J."/>
            <person name="Nolan M."/>
            <person name="Tritt A."/>
            <person name="Barry K.W."/>
            <person name="Grigoriev I.V."/>
            <person name="Nagy L.G."/>
            <person name="Hibbett D."/>
            <person name="Henrissat B."/>
            <person name="Matheny P.B."/>
            <person name="Labbe J."/>
            <person name="Martin F.M."/>
        </authorList>
    </citation>
    <scope>NUCLEOTIDE SEQUENCE</scope>
    <source>
        <strain evidence="3">BPL690</strain>
    </source>
</reference>